<comment type="caution">
    <text evidence="2">The sequence shown here is derived from an EMBL/GenBank/DDBJ whole genome shotgun (WGS) entry which is preliminary data.</text>
</comment>
<dbReference type="VEuPathDB" id="ToxoDB:TGARI_253035"/>
<evidence type="ECO:0000313" key="2">
    <source>
        <dbReference type="EMBL" id="KYF41840.1"/>
    </source>
</evidence>
<evidence type="ECO:0000313" key="3">
    <source>
        <dbReference type="Proteomes" id="UP000074247"/>
    </source>
</evidence>
<dbReference type="EMBL" id="AGQS02005108">
    <property type="protein sequence ID" value="KYF41840.1"/>
    <property type="molecule type" value="Genomic_DNA"/>
</dbReference>
<dbReference type="AlphaFoldDB" id="A0A139XSW3"/>
<accession>A0A139XSW3</accession>
<name>A0A139XSW3_TOXGO</name>
<reference evidence="2 3" key="1">
    <citation type="journal article" date="2016" name="Nat. Commun.">
        <title>Local admixture of amplified and diversified secreted pathogenesis determinants shapes mosaic Toxoplasma gondii genomes.</title>
        <authorList>
            <person name="Lorenzi H."/>
            <person name="Khan A."/>
            <person name="Behnke M.S."/>
            <person name="Namasivayam S."/>
            <person name="Swapna L.S."/>
            <person name="Hadjithomas M."/>
            <person name="Karamycheva S."/>
            <person name="Pinney D."/>
            <person name="Brunk B.P."/>
            <person name="Ajioka J.W."/>
            <person name="Ajzenberg D."/>
            <person name="Boothroyd J.C."/>
            <person name="Boyle J.P."/>
            <person name="Darde M.L."/>
            <person name="Diaz-Miranda M.A."/>
            <person name="Dubey J.P."/>
            <person name="Fritz H.M."/>
            <person name="Gennari S.M."/>
            <person name="Gregory B.D."/>
            <person name="Kim K."/>
            <person name="Saeij J.P."/>
            <person name="Su C."/>
            <person name="White M.W."/>
            <person name="Zhu X.Q."/>
            <person name="Howe D.K."/>
            <person name="Rosenthal B.M."/>
            <person name="Grigg M.E."/>
            <person name="Parkinson J."/>
            <person name="Liu L."/>
            <person name="Kissinger J.C."/>
            <person name="Roos D.S."/>
            <person name="Sibley L.D."/>
        </authorList>
    </citation>
    <scope>NUCLEOTIDE SEQUENCE [LARGE SCALE GENOMIC DNA]</scope>
    <source>
        <strain evidence="2 3">ARI</strain>
    </source>
</reference>
<dbReference type="Proteomes" id="UP000074247">
    <property type="component" value="Unassembled WGS sequence"/>
</dbReference>
<protein>
    <submittedName>
        <fullName evidence="2">Uncharacterized protein</fullName>
    </submittedName>
</protein>
<gene>
    <name evidence="2" type="ORF">TGARI_253035</name>
</gene>
<evidence type="ECO:0000256" key="1">
    <source>
        <dbReference type="SAM" id="MobiDB-lite"/>
    </source>
</evidence>
<feature type="region of interest" description="Disordered" evidence="1">
    <location>
        <begin position="1"/>
        <end position="80"/>
    </location>
</feature>
<organism evidence="2 3">
    <name type="scientific">Toxoplasma gondii ARI</name>
    <dbReference type="NCBI Taxonomy" id="1074872"/>
    <lineage>
        <taxon>Eukaryota</taxon>
        <taxon>Sar</taxon>
        <taxon>Alveolata</taxon>
        <taxon>Apicomplexa</taxon>
        <taxon>Conoidasida</taxon>
        <taxon>Coccidia</taxon>
        <taxon>Eucoccidiorida</taxon>
        <taxon>Eimeriorina</taxon>
        <taxon>Sarcocystidae</taxon>
        <taxon>Toxoplasma</taxon>
    </lineage>
</organism>
<proteinExistence type="predicted"/>
<sequence length="80" mass="9381">MRKPRRAKAKESQRLRKQRKPEEKQPRRREGWKCGRERERRDAARDDGRKTQRSGEVGRQTKQNSTLRGVLVAGKQRGGA</sequence>
<feature type="compositionally biased region" description="Basic and acidic residues" evidence="1">
    <location>
        <begin position="9"/>
        <end position="50"/>
    </location>
</feature>